<comment type="subcellular location">
    <subcellularLocation>
        <location evidence="1">Cell envelope</location>
    </subcellularLocation>
</comment>
<dbReference type="Pfam" id="PF09375">
    <property type="entry name" value="Peptidase_M75"/>
    <property type="match status" value="1"/>
</dbReference>
<proteinExistence type="predicted"/>
<evidence type="ECO:0000256" key="1">
    <source>
        <dbReference type="ARBA" id="ARBA00004196"/>
    </source>
</evidence>
<dbReference type="InterPro" id="IPR018976">
    <property type="entry name" value="Imelysin-like"/>
</dbReference>
<sequence>MIQTKKINSTKTLVALALSSVFYLSACGESSSSTSGDGFNQGSDTNTDFNQGQLVASIVDKVITPTFEQFSVVALEQQQAISAYCQQEKSGSALIDESKLAAQNSWRSTMNIWQQAEMMQLPPLLEDDGALRNNIYSWPTKNSCGVDLDISFFKEGVVNGQPYDITKRTASRKSLVALEYLLFNDDLAHSCTGSTVPQGWNNQTEQYRKIARCEFAEVVAGDIYNSSQTLLTTWLGNNGESGYAAKLKAAGNSDSEFTTEHDAVNRLSDAIFYFTKFTKDGKLATPLGLFANECGAQACPSAVESTYSEHSLENIINNLQALKMFMHGSQNIDELTALGFTDYLKDVGDTITADSINEYIDNALSSAQNYQASLAKTLSDDPDKVMETHDEVKNISDKLKSDFIQSLALELPKTAAGDND</sequence>
<dbReference type="InterPro" id="IPR038352">
    <property type="entry name" value="Imelysin_sf"/>
</dbReference>
<feature type="signal peptide" evidence="3">
    <location>
        <begin position="1"/>
        <end position="26"/>
    </location>
</feature>
<evidence type="ECO:0000256" key="2">
    <source>
        <dbReference type="ARBA" id="ARBA00022729"/>
    </source>
</evidence>
<evidence type="ECO:0000313" key="5">
    <source>
        <dbReference type="EMBL" id="GAA0820777.1"/>
    </source>
</evidence>
<dbReference type="RefSeq" id="WP_343818064.1">
    <property type="nucleotide sequence ID" value="NZ_BAAAFA010000009.1"/>
</dbReference>
<dbReference type="EMBL" id="BAAAFA010000009">
    <property type="protein sequence ID" value="GAA0820777.1"/>
    <property type="molecule type" value="Genomic_DNA"/>
</dbReference>
<dbReference type="Proteomes" id="UP001500021">
    <property type="component" value="Unassembled WGS sequence"/>
</dbReference>
<evidence type="ECO:0000313" key="6">
    <source>
        <dbReference type="Proteomes" id="UP001500021"/>
    </source>
</evidence>
<dbReference type="Gene3D" id="1.20.1420.20">
    <property type="entry name" value="M75 peptidase, HXXE motif"/>
    <property type="match status" value="1"/>
</dbReference>
<organism evidence="5 6">
    <name type="scientific">Colwellia asteriadis</name>
    <dbReference type="NCBI Taxonomy" id="517723"/>
    <lineage>
        <taxon>Bacteria</taxon>
        <taxon>Pseudomonadati</taxon>
        <taxon>Pseudomonadota</taxon>
        <taxon>Gammaproteobacteria</taxon>
        <taxon>Alteromonadales</taxon>
        <taxon>Colwelliaceae</taxon>
        <taxon>Colwellia</taxon>
    </lineage>
</organism>
<feature type="domain" description="Imelysin-like" evidence="4">
    <location>
        <begin position="63"/>
        <end position="384"/>
    </location>
</feature>
<dbReference type="InterPro" id="IPR034984">
    <property type="entry name" value="Imelysin-like_IPPA"/>
</dbReference>
<evidence type="ECO:0000259" key="4">
    <source>
        <dbReference type="Pfam" id="PF09375"/>
    </source>
</evidence>
<accession>A0ABN1L9T1</accession>
<keyword evidence="2 3" id="KW-0732">Signal</keyword>
<reference evidence="5 6" key="1">
    <citation type="journal article" date="2019" name="Int. J. Syst. Evol. Microbiol.">
        <title>The Global Catalogue of Microorganisms (GCM) 10K type strain sequencing project: providing services to taxonomists for standard genome sequencing and annotation.</title>
        <authorList>
            <consortium name="The Broad Institute Genomics Platform"/>
            <consortium name="The Broad Institute Genome Sequencing Center for Infectious Disease"/>
            <person name="Wu L."/>
            <person name="Ma J."/>
        </authorList>
    </citation>
    <scope>NUCLEOTIDE SEQUENCE [LARGE SCALE GENOMIC DNA]</scope>
    <source>
        <strain evidence="5 6">JCM 15608</strain>
    </source>
</reference>
<name>A0ABN1L9T1_9GAMM</name>
<feature type="chain" id="PRO_5047003015" description="Imelysin-like domain-containing protein" evidence="3">
    <location>
        <begin position="27"/>
        <end position="420"/>
    </location>
</feature>
<keyword evidence="6" id="KW-1185">Reference proteome</keyword>
<protein>
    <recommendedName>
        <fullName evidence="4">Imelysin-like domain-containing protein</fullName>
    </recommendedName>
</protein>
<gene>
    <name evidence="5" type="ORF">GCM10009111_26770</name>
</gene>
<dbReference type="CDD" id="cd14659">
    <property type="entry name" value="Imelysin-like_IPPA"/>
    <property type="match status" value="1"/>
</dbReference>
<comment type="caution">
    <text evidence="5">The sequence shown here is derived from an EMBL/GenBank/DDBJ whole genome shotgun (WGS) entry which is preliminary data.</text>
</comment>
<evidence type="ECO:0000256" key="3">
    <source>
        <dbReference type="SAM" id="SignalP"/>
    </source>
</evidence>